<name>A0ABT0PTF0_9FLAO</name>
<dbReference type="Proteomes" id="UP001203607">
    <property type="component" value="Unassembled WGS sequence"/>
</dbReference>
<gene>
    <name evidence="2" type="ORF">M3P19_11655</name>
</gene>
<dbReference type="Pfam" id="PF13290">
    <property type="entry name" value="CHB_HEX_C_1"/>
    <property type="match status" value="1"/>
</dbReference>
<evidence type="ECO:0000313" key="2">
    <source>
        <dbReference type="EMBL" id="MCL6274668.1"/>
    </source>
</evidence>
<protein>
    <submittedName>
        <fullName evidence="2">Chitobiase/beta-hexosaminidase C-terminal domain-containing protein</fullName>
    </submittedName>
</protein>
<organism evidence="2 3">
    <name type="scientific">Flagellimonas spongiicola</name>
    <dbReference type="NCBI Taxonomy" id="2942208"/>
    <lineage>
        <taxon>Bacteria</taxon>
        <taxon>Pseudomonadati</taxon>
        <taxon>Bacteroidota</taxon>
        <taxon>Flavobacteriia</taxon>
        <taxon>Flavobacteriales</taxon>
        <taxon>Flavobacteriaceae</taxon>
        <taxon>Flagellimonas</taxon>
    </lineage>
</organism>
<evidence type="ECO:0000259" key="1">
    <source>
        <dbReference type="Pfam" id="PF13290"/>
    </source>
</evidence>
<comment type="caution">
    <text evidence="2">The sequence shown here is derived from an EMBL/GenBank/DDBJ whole genome shotgun (WGS) entry which is preliminary data.</text>
</comment>
<accession>A0ABT0PTF0</accession>
<keyword evidence="3" id="KW-1185">Reference proteome</keyword>
<dbReference type="RefSeq" id="WP_249657857.1">
    <property type="nucleotide sequence ID" value="NZ_JAMFMA010000003.1"/>
</dbReference>
<reference evidence="2 3" key="1">
    <citation type="submission" date="2022-05" db="EMBL/GenBank/DDBJ databases">
        <authorList>
            <person name="Park J.-S."/>
        </authorList>
    </citation>
    <scope>NUCLEOTIDE SEQUENCE [LARGE SCALE GENOMIC DNA]</scope>
    <source>
        <strain evidence="2 3">2012CJ35-5</strain>
    </source>
</reference>
<dbReference type="InterPro" id="IPR059177">
    <property type="entry name" value="GH29D-like_dom"/>
</dbReference>
<sequence length="245" mass="27091">MDYLKAESIQLASPSIRIDSALFGTSAKVSLNLAEVGATLHYTLDGSLVDENSTQYIDPIEVTETGILKVRAYHPEFSKSDEQYVTFRQLKNDISMADVALLTDPHSSYPGRGSRTLIDGRKGGLNFRNGDYWLGFQDGVVVINLAVGKDLEYDKIVLSVLQDQDSWIFSPSSVEVSSNGNSIGSIKLEESSKAGKKQLQYIEIPITSKNNQQLTITIYPLKGIPDWHPGKGTLPWTFVDEIMVE</sequence>
<evidence type="ECO:0000313" key="3">
    <source>
        <dbReference type="Proteomes" id="UP001203607"/>
    </source>
</evidence>
<feature type="domain" description="GH29D-like beta-sandwich" evidence="1">
    <location>
        <begin position="24"/>
        <end position="75"/>
    </location>
</feature>
<proteinExistence type="predicted"/>
<dbReference type="EMBL" id="JAMFMA010000003">
    <property type="protein sequence ID" value="MCL6274668.1"/>
    <property type="molecule type" value="Genomic_DNA"/>
</dbReference>